<keyword evidence="11" id="KW-1185">Reference proteome</keyword>
<feature type="binding site" evidence="8">
    <location>
        <position position="199"/>
    </location>
    <ligand>
        <name>Zn(2+)</name>
        <dbReference type="ChEBI" id="CHEBI:29105"/>
        <note>catalytic</note>
    </ligand>
</feature>
<dbReference type="GO" id="GO:0004222">
    <property type="term" value="F:metalloendopeptidase activity"/>
    <property type="evidence" value="ECO:0007669"/>
    <property type="project" value="InterPro"/>
</dbReference>
<evidence type="ECO:0000313" key="10">
    <source>
        <dbReference type="EMBL" id="KYQ71038.1"/>
    </source>
</evidence>
<comment type="caution">
    <text evidence="10">The sequence shown here is derived from an EMBL/GenBank/DDBJ whole genome shotgun (WGS) entry which is preliminary data.</text>
</comment>
<dbReference type="Gene3D" id="1.25.40.10">
    <property type="entry name" value="Tetratricopeptide repeat domain"/>
    <property type="match status" value="1"/>
</dbReference>
<evidence type="ECO:0000256" key="5">
    <source>
        <dbReference type="ARBA" id="ARBA00022801"/>
    </source>
</evidence>
<dbReference type="InterPro" id="IPR030873">
    <property type="entry name" value="Protease_BepA"/>
</dbReference>
<evidence type="ECO:0000256" key="6">
    <source>
        <dbReference type="ARBA" id="ARBA00022833"/>
    </source>
</evidence>
<dbReference type="Proteomes" id="UP000076276">
    <property type="component" value="Unassembled WGS sequence"/>
</dbReference>
<keyword evidence="7 8" id="KW-0482">Metalloprotease</keyword>
<dbReference type="InterPro" id="IPR011990">
    <property type="entry name" value="TPR-like_helical_dom_sf"/>
</dbReference>
<feature type="signal peptide" evidence="8">
    <location>
        <begin position="1"/>
        <end position="19"/>
    </location>
</feature>
<keyword evidence="2 8" id="KW-0479">Metal-binding</keyword>
<keyword evidence="5 8" id="KW-0378">Hydrolase</keyword>
<evidence type="ECO:0000259" key="9">
    <source>
        <dbReference type="Pfam" id="PF01435"/>
    </source>
</evidence>
<accession>A0A151XYY9</accession>
<dbReference type="Pfam" id="PF14559">
    <property type="entry name" value="TPR_19"/>
    <property type="match status" value="1"/>
</dbReference>
<dbReference type="SUPFAM" id="SSF48452">
    <property type="entry name" value="TPR-like"/>
    <property type="match status" value="1"/>
</dbReference>
<feature type="domain" description="Peptidase M48" evidence="9">
    <location>
        <begin position="71"/>
        <end position="255"/>
    </location>
</feature>
<evidence type="ECO:0000256" key="2">
    <source>
        <dbReference type="ARBA" id="ARBA00022723"/>
    </source>
</evidence>
<dbReference type="OrthoDB" id="9810445at2"/>
<evidence type="ECO:0000313" key="11">
    <source>
        <dbReference type="Proteomes" id="UP000076276"/>
    </source>
</evidence>
<dbReference type="InterPro" id="IPR051156">
    <property type="entry name" value="Mito/Outer_Membr_Metalloprot"/>
</dbReference>
<dbReference type="GO" id="GO:0016020">
    <property type="term" value="C:membrane"/>
    <property type="evidence" value="ECO:0007669"/>
    <property type="project" value="InterPro"/>
</dbReference>
<name>A0A151XYY9_9GAMM</name>
<evidence type="ECO:0000256" key="4">
    <source>
        <dbReference type="ARBA" id="ARBA00022764"/>
    </source>
</evidence>
<dbReference type="AlphaFoldDB" id="A0A151XYY9"/>
<keyword evidence="6 8" id="KW-0862">Zinc</keyword>
<dbReference type="Gene3D" id="3.30.2010.10">
    <property type="entry name" value="Metalloproteases ('zincins'), catalytic domain"/>
    <property type="match status" value="1"/>
</dbReference>
<comment type="function">
    <text evidence="8">Functions as both a chaperone and a metalloprotease. Maintains the integrity of the outer membrane by promoting either the assembly or the elimination of outer membrane proteins, depending on their folding state.</text>
</comment>
<dbReference type="GO" id="GO:0042597">
    <property type="term" value="C:periplasmic space"/>
    <property type="evidence" value="ECO:0007669"/>
    <property type="project" value="UniProtKB-SubCell"/>
</dbReference>
<protein>
    <recommendedName>
        <fullName evidence="8">Putative beta-barrel assembly-enhancing protease</fullName>
        <ecNumber evidence="8">3.4.-.-</ecNumber>
    </recommendedName>
</protein>
<feature type="active site" evidence="8">
    <location>
        <position position="134"/>
    </location>
</feature>
<dbReference type="EMBL" id="LUAW01000035">
    <property type="protein sequence ID" value="KYQ71038.1"/>
    <property type="molecule type" value="Genomic_DNA"/>
</dbReference>
<feature type="binding site" evidence="8">
    <location>
        <position position="137"/>
    </location>
    <ligand>
        <name>Zn(2+)</name>
        <dbReference type="ChEBI" id="CHEBI:29105"/>
        <note>catalytic</note>
    </ligand>
</feature>
<dbReference type="HAMAP" id="MF_00997">
    <property type="entry name" value="Protease_BepA"/>
    <property type="match status" value="1"/>
</dbReference>
<dbReference type="RefSeq" id="WP_067670907.1">
    <property type="nucleotide sequence ID" value="NZ_CBCSIK010000007.1"/>
</dbReference>
<keyword evidence="1 8" id="KW-0645">Protease</keyword>
<dbReference type="PANTHER" id="PTHR22726">
    <property type="entry name" value="METALLOENDOPEPTIDASE OMA1"/>
    <property type="match status" value="1"/>
</dbReference>
<dbReference type="EC" id="3.4.-.-" evidence="8"/>
<evidence type="ECO:0000256" key="3">
    <source>
        <dbReference type="ARBA" id="ARBA00022729"/>
    </source>
</evidence>
<dbReference type="GO" id="GO:0051603">
    <property type="term" value="P:proteolysis involved in protein catabolic process"/>
    <property type="evidence" value="ECO:0007669"/>
    <property type="project" value="TreeGrafter"/>
</dbReference>
<evidence type="ECO:0000256" key="1">
    <source>
        <dbReference type="ARBA" id="ARBA00022670"/>
    </source>
</evidence>
<comment type="cofactor">
    <cofactor evidence="8">
        <name>Zn(2+)</name>
        <dbReference type="ChEBI" id="CHEBI:29105"/>
    </cofactor>
    <text evidence="8">Binds 1 zinc ion per subunit.</text>
</comment>
<feature type="chain" id="PRO_5009000313" description="Putative beta-barrel assembly-enhancing protease" evidence="8">
    <location>
        <begin position="20"/>
        <end position="479"/>
    </location>
</feature>
<comment type="similarity">
    <text evidence="8">Belongs to the peptidase M48 family. BepA subfamily.</text>
</comment>
<reference evidence="10 11" key="1">
    <citation type="submission" date="2016-03" db="EMBL/GenBank/DDBJ databases">
        <title>Acinetobacter genomospecies 28 strain ANC 4149.</title>
        <authorList>
            <person name="Radolfova-Krizova L."/>
            <person name="Nemec A."/>
        </authorList>
    </citation>
    <scope>NUCLEOTIDE SEQUENCE [LARGE SCALE GENOMIC DNA]</scope>
    <source>
        <strain evidence="10 11">ANC 4149</strain>
    </source>
</reference>
<keyword evidence="4 8" id="KW-0574">Periplasm</keyword>
<proteinExistence type="inferred from homology"/>
<dbReference type="GO" id="GO:0008270">
    <property type="term" value="F:zinc ion binding"/>
    <property type="evidence" value="ECO:0007669"/>
    <property type="project" value="UniProtKB-UniRule"/>
</dbReference>
<comment type="subcellular location">
    <subcellularLocation>
        <location evidence="8">Periplasm</location>
    </subcellularLocation>
</comment>
<dbReference type="Pfam" id="PF01435">
    <property type="entry name" value="Peptidase_M48"/>
    <property type="match status" value="1"/>
</dbReference>
<dbReference type="STRING" id="1806892.AZH43_16255"/>
<evidence type="ECO:0000256" key="8">
    <source>
        <dbReference type="HAMAP-Rule" id="MF_00997"/>
    </source>
</evidence>
<evidence type="ECO:0000256" key="7">
    <source>
        <dbReference type="ARBA" id="ARBA00023049"/>
    </source>
</evidence>
<sequence length="479" mass="52985" precursor="true">MKKILLACSLAVCTAAAHTQTVEFNSAAQFAVPNIGSGVGLLDQQNERAIGEKVFREVNKQMPVLQNPWLEDRLYSVFSHILSQTQLNQPVGLLIINDPQINAFAVPGGLFALNAGLINSARNMDEMAGVMAHEIAHVTQRHYSRSQEAFKGQGLLSLAGILVGALVASQADGDVGAAVMLGSQAALLDKQLTYSRNQEREADRIGMQYMYASGYNPQSMADFFEVMNRATSQVSFLPDFWLTHPLTTQRMSEARLRANQLPKVKPSLDNEDFEVIKQYSRVLSAQSSEQQLQSLASQNNFAGLLALTAFQVQHGDFSAAQATLDKAQNIKSSHVLMTLLQADIYLGQNKIENALSLISSAAAVMPENRALNYKYAEVLIRNKQPAQAELTVRQFLRSNPHDVSGWRLMQQSANADSSSALRSVNVLRYRAEVEFWSGSEENAIKSLLHAKRLAKEHKSIEAVIEQRLKEMQKDRQLNV</sequence>
<organism evidence="10 11">
    <name type="scientific">Acinetobacter pragensis</name>
    <dbReference type="NCBI Taxonomy" id="1806892"/>
    <lineage>
        <taxon>Bacteria</taxon>
        <taxon>Pseudomonadati</taxon>
        <taxon>Pseudomonadota</taxon>
        <taxon>Gammaproteobacteria</taxon>
        <taxon>Moraxellales</taxon>
        <taxon>Moraxellaceae</taxon>
        <taxon>Acinetobacter</taxon>
    </lineage>
</organism>
<dbReference type="InterPro" id="IPR001915">
    <property type="entry name" value="Peptidase_M48"/>
</dbReference>
<feature type="binding site" evidence="8">
    <location>
        <position position="133"/>
    </location>
    <ligand>
        <name>Zn(2+)</name>
        <dbReference type="ChEBI" id="CHEBI:29105"/>
        <note>catalytic</note>
    </ligand>
</feature>
<keyword evidence="3 8" id="KW-0732">Signal</keyword>
<gene>
    <name evidence="10" type="ORF">AZH43_16255</name>
</gene>
<dbReference type="PANTHER" id="PTHR22726:SF1">
    <property type="entry name" value="METALLOENDOPEPTIDASE OMA1, MITOCHONDRIAL"/>
    <property type="match status" value="1"/>
</dbReference>
<feature type="active site" description="Proton donor" evidence="8">
    <location>
        <position position="203"/>
    </location>
</feature>